<dbReference type="Proteomes" id="UP000184035">
    <property type="component" value="Unassembled WGS sequence"/>
</dbReference>
<evidence type="ECO:0000313" key="2">
    <source>
        <dbReference type="Proteomes" id="UP000184035"/>
    </source>
</evidence>
<reference evidence="1 2" key="1">
    <citation type="submission" date="2016-11" db="EMBL/GenBank/DDBJ databases">
        <authorList>
            <person name="Jaros S."/>
            <person name="Januszkiewicz K."/>
            <person name="Wedrychowicz H."/>
        </authorList>
    </citation>
    <scope>NUCLEOTIDE SEQUENCE [LARGE SCALE GENOMIC DNA]</scope>
    <source>
        <strain evidence="1 2">DSM 2631</strain>
    </source>
</reference>
<evidence type="ECO:0000313" key="1">
    <source>
        <dbReference type="EMBL" id="SHE70867.1"/>
    </source>
</evidence>
<dbReference type="AlphaFoldDB" id="A0A1M4VPU6"/>
<organism evidence="1 2">
    <name type="scientific">Clostridium fallax</name>
    <dbReference type="NCBI Taxonomy" id="1533"/>
    <lineage>
        <taxon>Bacteria</taxon>
        <taxon>Bacillati</taxon>
        <taxon>Bacillota</taxon>
        <taxon>Clostridia</taxon>
        <taxon>Eubacteriales</taxon>
        <taxon>Clostridiaceae</taxon>
        <taxon>Clostridium</taxon>
    </lineage>
</organism>
<keyword evidence="2" id="KW-1185">Reference proteome</keyword>
<gene>
    <name evidence="1" type="ORF">SAMN05443638_10882</name>
</gene>
<sequence>MVYILLIIGWIIIFIFNLSLCNAAKKEEEFYISLRNKRLNDYMD</sequence>
<name>A0A1M4VPU6_9CLOT</name>
<dbReference type="EMBL" id="FQVM01000008">
    <property type="protein sequence ID" value="SHE70867.1"/>
    <property type="molecule type" value="Genomic_DNA"/>
</dbReference>
<proteinExistence type="predicted"/>
<accession>A0A1M4VPU6</accession>
<dbReference type="RefSeq" id="WP_278337223.1">
    <property type="nucleotide sequence ID" value="NZ_FQVM01000008.1"/>
</dbReference>
<protein>
    <submittedName>
        <fullName evidence="1">Uncharacterized protein</fullName>
    </submittedName>
</protein>
<dbReference type="STRING" id="1533.SAMN05443638_10882"/>